<dbReference type="InterPro" id="IPR014729">
    <property type="entry name" value="Rossmann-like_a/b/a_fold"/>
</dbReference>
<evidence type="ECO:0000256" key="1">
    <source>
        <dbReference type="ARBA" id="ARBA00022490"/>
    </source>
</evidence>
<dbReference type="GO" id="GO:0016783">
    <property type="term" value="F:sulfurtransferase activity"/>
    <property type="evidence" value="ECO:0007669"/>
    <property type="project" value="TreeGrafter"/>
</dbReference>
<sequence>MTKLAVDVLALTVRGRGSEINSQLNDGIVKFCGTDIEIIHPLRDVLETEINSYCDQADLNKLLQSDESGDTQVKIKKSSKNKTISEMSKEYFQDVEITYPEVISTVVKIGSKLTTPQIDEESFNATQNDGTFRNCVVCYQPIYVNIKNWLEQITVLDSAPVVTEEEKENLQNYLNLPISNIDSIDSNNSHSVMESVCYGCLVDLGEKSGQPFTWPIRRPTKEEILKEFILTDEEDEDDEE</sequence>
<dbReference type="GO" id="GO:0002143">
    <property type="term" value="P:tRNA wobble position uridine thiolation"/>
    <property type="evidence" value="ECO:0007669"/>
    <property type="project" value="TreeGrafter"/>
</dbReference>
<dbReference type="Gene3D" id="3.40.50.620">
    <property type="entry name" value="HUPs"/>
    <property type="match status" value="1"/>
</dbReference>
<evidence type="ECO:0000313" key="3">
    <source>
        <dbReference type="EMBL" id="GME73157.1"/>
    </source>
</evidence>
<evidence type="ECO:0000313" key="4">
    <source>
        <dbReference type="Proteomes" id="UP001165120"/>
    </source>
</evidence>
<dbReference type="InterPro" id="IPR019407">
    <property type="entry name" value="CTU2"/>
</dbReference>
<reference evidence="3" key="1">
    <citation type="submission" date="2023-04" db="EMBL/GenBank/DDBJ databases">
        <title>Candida boidinii NBRC 10035.</title>
        <authorList>
            <person name="Ichikawa N."/>
            <person name="Sato H."/>
            <person name="Tonouchi N."/>
        </authorList>
    </citation>
    <scope>NUCLEOTIDE SEQUENCE</scope>
    <source>
        <strain evidence="3">NBRC 10035</strain>
    </source>
</reference>
<dbReference type="GO" id="GO:0000049">
    <property type="term" value="F:tRNA binding"/>
    <property type="evidence" value="ECO:0007669"/>
    <property type="project" value="InterPro"/>
</dbReference>
<protein>
    <submittedName>
        <fullName evidence="3">Unnamed protein product</fullName>
    </submittedName>
</protein>
<organism evidence="3 4">
    <name type="scientific">Candida boidinii</name>
    <name type="common">Yeast</name>
    <dbReference type="NCBI Taxonomy" id="5477"/>
    <lineage>
        <taxon>Eukaryota</taxon>
        <taxon>Fungi</taxon>
        <taxon>Dikarya</taxon>
        <taxon>Ascomycota</taxon>
        <taxon>Saccharomycotina</taxon>
        <taxon>Pichiomycetes</taxon>
        <taxon>Pichiales</taxon>
        <taxon>Pichiaceae</taxon>
        <taxon>Ogataea</taxon>
        <taxon>Ogataea/Candida clade</taxon>
    </lineage>
</organism>
<dbReference type="Pfam" id="PF10288">
    <property type="entry name" value="CTU2"/>
    <property type="match status" value="1"/>
</dbReference>
<dbReference type="GO" id="GO:0005829">
    <property type="term" value="C:cytosol"/>
    <property type="evidence" value="ECO:0007669"/>
    <property type="project" value="TreeGrafter"/>
</dbReference>
<dbReference type="AlphaFoldDB" id="A0A9W6T145"/>
<dbReference type="Proteomes" id="UP001165120">
    <property type="component" value="Unassembled WGS sequence"/>
</dbReference>
<proteinExistence type="predicted"/>
<accession>A0A9W6T145</accession>
<name>A0A9W6T145_CANBO</name>
<dbReference type="PANTHER" id="PTHR20882:SF14">
    <property type="entry name" value="CYTOPLASMIC TRNA 2-THIOLATION PROTEIN 2"/>
    <property type="match status" value="1"/>
</dbReference>
<keyword evidence="4" id="KW-1185">Reference proteome</keyword>
<keyword evidence="1" id="KW-0963">Cytoplasm</keyword>
<dbReference type="PANTHER" id="PTHR20882">
    <property type="entry name" value="CYTOPLASMIC TRNA 2-THIOLATION PROTEIN 2"/>
    <property type="match status" value="1"/>
</dbReference>
<comment type="caution">
    <text evidence="3">The sequence shown here is derived from an EMBL/GenBank/DDBJ whole genome shotgun (WGS) entry which is preliminary data.</text>
</comment>
<keyword evidence="2" id="KW-0819">tRNA processing</keyword>
<gene>
    <name evidence="3" type="ORF">Cboi02_000392600</name>
</gene>
<dbReference type="EMBL" id="BSXN01001462">
    <property type="protein sequence ID" value="GME73157.1"/>
    <property type="molecule type" value="Genomic_DNA"/>
</dbReference>
<evidence type="ECO:0000256" key="2">
    <source>
        <dbReference type="ARBA" id="ARBA00022694"/>
    </source>
</evidence>